<evidence type="ECO:0000256" key="6">
    <source>
        <dbReference type="ARBA" id="ARBA00023175"/>
    </source>
</evidence>
<feature type="coiled-coil region" evidence="11">
    <location>
        <begin position="415"/>
        <end position="444"/>
    </location>
</feature>
<sequence>MSRRESLPGGRPVIDKTRQKALQIEAERNARREAMAARKIERAAEERRNVAAGNPGDIDFISLVRDWRDSGNVVREDHFHKGVSKICISVRKRPVSSKERAKKDHDSITCANPHVHVHSAKLKVDGITKYLDNNSFRFDHSFDETETTQDVYKYTTMPLVDFVCAGKGGRATCFAYGQTGSGKTYTMGGIQVMVAEDIYMLLGEGSGCRDDDTVVTVSMFELYGGRCQDLLNDRTRLKILEDGKGEVVVTGLEEYQASDPGDFLTLVDAGNRNRTTHATEANDTSSRSHAVLQIHLRDKATGRLKGKLSLVDLAGSERGSDTKSHNRQRRTESSEINKSLLALKECIRALDNGGGQQHVPYRASKLTLVLKDCFTSPLARTAMIATVSPGASACDHTLNTLRYADRVKEKKVGGISNARKAEIRVEEEAKRERQQQAARELRKQYNAGADDFDEHLPPPPVEEKKKFVSRDNIERRLDANAQKKAGGVHGNRHSQQQAAKYTEPPRSPHRNQANTAAAASEERRSPQRRSRSPQRRKQTIESKASVRDVQRPQAEVFDDVTMLHESLRSHGDSGLGAADEDAVALLHKTVDEIFEEEEQLLNLHMSTIQESAELLTSEGKLLQQVQGQDDYEIDDYAARLEVILARKMVLTSNLSKKLKKFREALRKEEMLSQRVENMPAY</sequence>
<dbReference type="GO" id="GO:0003777">
    <property type="term" value="F:microtubule motor activity"/>
    <property type="evidence" value="ECO:0007669"/>
    <property type="project" value="InterPro"/>
</dbReference>
<accession>A0A9W7GM26</accession>
<evidence type="ECO:0000256" key="11">
    <source>
        <dbReference type="SAM" id="Coils"/>
    </source>
</evidence>
<dbReference type="FunFam" id="3.40.850.10:FF:000012">
    <property type="entry name" value="Kinesin-like protein"/>
    <property type="match status" value="1"/>
</dbReference>
<comment type="subcellular location">
    <subcellularLocation>
        <location evidence="1">Cytoplasm</location>
        <location evidence="1">Cytoskeleton</location>
    </subcellularLocation>
</comment>
<evidence type="ECO:0000256" key="1">
    <source>
        <dbReference type="ARBA" id="ARBA00004245"/>
    </source>
</evidence>
<dbReference type="GO" id="GO:0007018">
    <property type="term" value="P:microtubule-based movement"/>
    <property type="evidence" value="ECO:0007669"/>
    <property type="project" value="InterPro"/>
</dbReference>
<feature type="compositionally biased region" description="Basic and acidic residues" evidence="12">
    <location>
        <begin position="461"/>
        <end position="478"/>
    </location>
</feature>
<evidence type="ECO:0000313" key="15">
    <source>
        <dbReference type="Proteomes" id="UP001165065"/>
    </source>
</evidence>
<dbReference type="GO" id="GO:0005874">
    <property type="term" value="C:microtubule"/>
    <property type="evidence" value="ECO:0007669"/>
    <property type="project" value="UniProtKB-KW"/>
</dbReference>
<feature type="region of interest" description="Disordered" evidence="12">
    <location>
        <begin position="315"/>
        <end position="335"/>
    </location>
</feature>
<keyword evidence="2" id="KW-0963">Cytoplasm</keyword>
<dbReference type="PROSITE" id="PS50067">
    <property type="entry name" value="KINESIN_MOTOR_2"/>
    <property type="match status" value="1"/>
</dbReference>
<evidence type="ECO:0000256" key="9">
    <source>
        <dbReference type="PROSITE-ProRule" id="PRU00283"/>
    </source>
</evidence>
<evidence type="ECO:0000256" key="4">
    <source>
        <dbReference type="ARBA" id="ARBA00022741"/>
    </source>
</evidence>
<dbReference type="InterPro" id="IPR019821">
    <property type="entry name" value="Kinesin_motor_CS"/>
</dbReference>
<dbReference type="AlphaFoldDB" id="A0A9W7GM26"/>
<dbReference type="GO" id="GO:0007019">
    <property type="term" value="P:microtubule depolymerization"/>
    <property type="evidence" value="ECO:0007669"/>
    <property type="project" value="TreeGrafter"/>
</dbReference>
<dbReference type="PROSITE" id="PS00411">
    <property type="entry name" value="KINESIN_MOTOR_1"/>
    <property type="match status" value="1"/>
</dbReference>
<keyword evidence="15" id="KW-1185">Reference proteome</keyword>
<keyword evidence="5 9" id="KW-0067">ATP-binding</keyword>
<evidence type="ECO:0000256" key="12">
    <source>
        <dbReference type="SAM" id="MobiDB-lite"/>
    </source>
</evidence>
<evidence type="ECO:0000256" key="3">
    <source>
        <dbReference type="ARBA" id="ARBA00022701"/>
    </source>
</evidence>
<feature type="binding site" evidence="9">
    <location>
        <begin position="177"/>
        <end position="184"/>
    </location>
    <ligand>
        <name>ATP</name>
        <dbReference type="ChEBI" id="CHEBI:30616"/>
    </ligand>
</feature>
<dbReference type="PRINTS" id="PR00380">
    <property type="entry name" value="KINESINHEAVY"/>
</dbReference>
<evidence type="ECO:0000256" key="2">
    <source>
        <dbReference type="ARBA" id="ARBA00022490"/>
    </source>
</evidence>
<evidence type="ECO:0000256" key="10">
    <source>
        <dbReference type="RuleBase" id="RU000394"/>
    </source>
</evidence>
<dbReference type="GO" id="GO:0008017">
    <property type="term" value="F:microtubule binding"/>
    <property type="evidence" value="ECO:0007669"/>
    <property type="project" value="InterPro"/>
</dbReference>
<protein>
    <recommendedName>
        <fullName evidence="10">Kinesin-like protein</fullName>
    </recommendedName>
</protein>
<proteinExistence type="inferred from homology"/>
<dbReference type="SMART" id="SM00129">
    <property type="entry name" value="KISc"/>
    <property type="match status" value="1"/>
</dbReference>
<evidence type="ECO:0000256" key="8">
    <source>
        <dbReference type="ARBA" id="ARBA00061030"/>
    </source>
</evidence>
<dbReference type="SUPFAM" id="SSF52540">
    <property type="entry name" value="P-loop containing nucleoside triphosphate hydrolases"/>
    <property type="match status" value="1"/>
</dbReference>
<dbReference type="EMBL" id="BRYA01000379">
    <property type="protein sequence ID" value="GMI48211.1"/>
    <property type="molecule type" value="Genomic_DNA"/>
</dbReference>
<evidence type="ECO:0000313" key="14">
    <source>
        <dbReference type="EMBL" id="GMI48211.1"/>
    </source>
</evidence>
<feature type="compositionally biased region" description="Basic and acidic residues" evidence="12">
    <location>
        <begin position="318"/>
        <end position="335"/>
    </location>
</feature>
<reference evidence="15" key="1">
    <citation type="journal article" date="2023" name="Commun. Biol.">
        <title>Genome analysis of Parmales, the sister group of diatoms, reveals the evolutionary specialization of diatoms from phago-mixotrophs to photoautotrophs.</title>
        <authorList>
            <person name="Ban H."/>
            <person name="Sato S."/>
            <person name="Yoshikawa S."/>
            <person name="Yamada K."/>
            <person name="Nakamura Y."/>
            <person name="Ichinomiya M."/>
            <person name="Sato N."/>
            <person name="Blanc-Mathieu R."/>
            <person name="Endo H."/>
            <person name="Kuwata A."/>
            <person name="Ogata H."/>
        </authorList>
    </citation>
    <scope>NUCLEOTIDE SEQUENCE [LARGE SCALE GENOMIC DNA]</scope>
</reference>
<evidence type="ECO:0000256" key="5">
    <source>
        <dbReference type="ARBA" id="ARBA00022840"/>
    </source>
</evidence>
<comment type="caution">
    <text evidence="14">The sequence shown here is derived from an EMBL/GenBank/DDBJ whole genome shotgun (WGS) entry which is preliminary data.</text>
</comment>
<dbReference type="PANTHER" id="PTHR47971">
    <property type="entry name" value="KINESIN-RELATED PROTEIN 6"/>
    <property type="match status" value="1"/>
</dbReference>
<feature type="compositionally biased region" description="Basic residues" evidence="12">
    <location>
        <begin position="526"/>
        <end position="537"/>
    </location>
</feature>
<name>A0A9W7GM26_9STRA</name>
<comment type="similarity">
    <text evidence="8">Belongs to the TRAFAC class myosin-kinesin ATPase superfamily. Kinesin family. KIN-13 subfamily.</text>
</comment>
<gene>
    <name evidence="14" type="ORF">TrCOL_g9157</name>
</gene>
<feature type="region of interest" description="Disordered" evidence="12">
    <location>
        <begin position="448"/>
        <end position="553"/>
    </location>
</feature>
<dbReference type="CDD" id="cd01367">
    <property type="entry name" value="KISc_KIF2_like"/>
    <property type="match status" value="1"/>
</dbReference>
<evidence type="ECO:0000256" key="7">
    <source>
        <dbReference type="ARBA" id="ARBA00023212"/>
    </source>
</evidence>
<dbReference type="GO" id="GO:0005524">
    <property type="term" value="F:ATP binding"/>
    <property type="evidence" value="ECO:0007669"/>
    <property type="project" value="UniProtKB-UniRule"/>
</dbReference>
<keyword evidence="6 9" id="KW-0505">Motor protein</keyword>
<dbReference type="Proteomes" id="UP001165065">
    <property type="component" value="Unassembled WGS sequence"/>
</dbReference>
<dbReference type="Pfam" id="PF00225">
    <property type="entry name" value="Kinesin"/>
    <property type="match status" value="1"/>
</dbReference>
<keyword evidence="11" id="KW-0175">Coiled coil</keyword>
<keyword evidence="3 10" id="KW-0493">Microtubule</keyword>
<keyword evidence="7" id="KW-0206">Cytoskeleton</keyword>
<organism evidence="14 15">
    <name type="scientific">Triparma columacea</name>
    <dbReference type="NCBI Taxonomy" id="722753"/>
    <lineage>
        <taxon>Eukaryota</taxon>
        <taxon>Sar</taxon>
        <taxon>Stramenopiles</taxon>
        <taxon>Ochrophyta</taxon>
        <taxon>Bolidophyceae</taxon>
        <taxon>Parmales</taxon>
        <taxon>Triparmaceae</taxon>
        <taxon>Triparma</taxon>
    </lineage>
</organism>
<dbReference type="PANTHER" id="PTHR47971:SF8">
    <property type="entry name" value="KINESIN-LIKE PROTEIN"/>
    <property type="match status" value="1"/>
</dbReference>
<feature type="compositionally biased region" description="Basic and acidic residues" evidence="12">
    <location>
        <begin position="538"/>
        <end position="550"/>
    </location>
</feature>
<dbReference type="InterPro" id="IPR027417">
    <property type="entry name" value="P-loop_NTPase"/>
</dbReference>
<feature type="domain" description="Kinesin motor" evidence="13">
    <location>
        <begin position="85"/>
        <end position="410"/>
    </location>
</feature>
<dbReference type="InterPro" id="IPR036961">
    <property type="entry name" value="Kinesin_motor_dom_sf"/>
</dbReference>
<evidence type="ECO:0000259" key="13">
    <source>
        <dbReference type="PROSITE" id="PS50067"/>
    </source>
</evidence>
<dbReference type="OrthoDB" id="3176171at2759"/>
<dbReference type="InterPro" id="IPR001752">
    <property type="entry name" value="Kinesin_motor_dom"/>
</dbReference>
<keyword evidence="4 9" id="KW-0547">Nucleotide-binding</keyword>
<dbReference type="Gene3D" id="3.40.850.10">
    <property type="entry name" value="Kinesin motor domain"/>
    <property type="match status" value="1"/>
</dbReference>
<dbReference type="InterPro" id="IPR027640">
    <property type="entry name" value="Kinesin-like_fam"/>
</dbReference>